<dbReference type="Pfam" id="PF02566">
    <property type="entry name" value="OsmC"/>
    <property type="match status" value="1"/>
</dbReference>
<evidence type="ECO:0000313" key="1">
    <source>
        <dbReference type="EMBL" id="QIP11832.1"/>
    </source>
</evidence>
<dbReference type="SUPFAM" id="SSF82784">
    <property type="entry name" value="OsmC-like"/>
    <property type="match status" value="1"/>
</dbReference>
<proteinExistence type="predicted"/>
<protein>
    <submittedName>
        <fullName evidence="1">OsmC family protein</fullName>
    </submittedName>
</protein>
<dbReference type="RefSeq" id="WP_167205406.1">
    <property type="nucleotide sequence ID" value="NZ_CP050063.1"/>
</dbReference>
<name>A0A6G9AH77_9BACT</name>
<keyword evidence="2" id="KW-1185">Reference proteome</keyword>
<organism evidence="1 2">
    <name type="scientific">Spirosoma aureum</name>
    <dbReference type="NCBI Taxonomy" id="2692134"/>
    <lineage>
        <taxon>Bacteria</taxon>
        <taxon>Pseudomonadati</taxon>
        <taxon>Bacteroidota</taxon>
        <taxon>Cytophagia</taxon>
        <taxon>Cytophagales</taxon>
        <taxon>Cytophagaceae</taxon>
        <taxon>Spirosoma</taxon>
    </lineage>
</organism>
<dbReference type="KEGG" id="spib:G8759_03905"/>
<dbReference type="AlphaFoldDB" id="A0A6G9AH77"/>
<dbReference type="InterPro" id="IPR036102">
    <property type="entry name" value="OsmC/Ohrsf"/>
</dbReference>
<evidence type="ECO:0000313" key="2">
    <source>
        <dbReference type="Proteomes" id="UP000501802"/>
    </source>
</evidence>
<accession>A0A6G9AH77</accession>
<reference evidence="1 2" key="1">
    <citation type="submission" date="2020-03" db="EMBL/GenBank/DDBJ databases">
        <authorList>
            <person name="Kim M.K."/>
        </authorList>
    </citation>
    <scope>NUCLEOTIDE SEQUENCE [LARGE SCALE GENOMIC DNA]</scope>
    <source>
        <strain evidence="1 2">BT328</strain>
    </source>
</reference>
<dbReference type="EMBL" id="CP050063">
    <property type="protein sequence ID" value="QIP11832.1"/>
    <property type="molecule type" value="Genomic_DNA"/>
</dbReference>
<dbReference type="InterPro" id="IPR015946">
    <property type="entry name" value="KH_dom-like_a/b"/>
</dbReference>
<gene>
    <name evidence="1" type="ORF">G8759_03905</name>
</gene>
<dbReference type="InterPro" id="IPR003718">
    <property type="entry name" value="OsmC/Ohr_fam"/>
</dbReference>
<dbReference type="Gene3D" id="3.30.300.20">
    <property type="match status" value="1"/>
</dbReference>
<dbReference type="Proteomes" id="UP000501802">
    <property type="component" value="Chromosome"/>
</dbReference>
<sequence length="132" mass="14101">MKISASIKSTFNHQETVVQTNESATTIQISTKSSGFGSSINGGELLLLSLATCFCNDIYREAGKRNIAVSGVEVLVTGEFGAEGEPGSNFTYKANVVSEAPPAEIEELILYTDRIAEVHNTLRKGLSITLTT</sequence>